<dbReference type="GO" id="GO:0051920">
    <property type="term" value="F:peroxiredoxin activity"/>
    <property type="evidence" value="ECO:0007669"/>
    <property type="project" value="InterPro"/>
</dbReference>
<dbReference type="RefSeq" id="WP_088974962.1">
    <property type="nucleotide sequence ID" value="NZ_LT607753.1"/>
</dbReference>
<dbReference type="InterPro" id="IPR004675">
    <property type="entry name" value="AhpD_core"/>
</dbReference>
<dbReference type="EMBL" id="LT607753">
    <property type="protein sequence ID" value="SCG43880.1"/>
    <property type="molecule type" value="Genomic_DNA"/>
</dbReference>
<organism evidence="2 3">
    <name type="scientific">Micromonospora coxensis</name>
    <dbReference type="NCBI Taxonomy" id="356852"/>
    <lineage>
        <taxon>Bacteria</taxon>
        <taxon>Bacillati</taxon>
        <taxon>Actinomycetota</taxon>
        <taxon>Actinomycetes</taxon>
        <taxon>Micromonosporales</taxon>
        <taxon>Micromonosporaceae</taxon>
        <taxon>Micromonospora</taxon>
    </lineage>
</organism>
<dbReference type="Pfam" id="PF02627">
    <property type="entry name" value="CMD"/>
    <property type="match status" value="1"/>
</dbReference>
<evidence type="ECO:0000259" key="1">
    <source>
        <dbReference type="Pfam" id="PF02627"/>
    </source>
</evidence>
<name>A0A1C5HD15_9ACTN</name>
<dbReference type="InterPro" id="IPR029032">
    <property type="entry name" value="AhpD-like"/>
</dbReference>
<dbReference type="AlphaFoldDB" id="A0A1C5HD15"/>
<dbReference type="NCBIfam" id="TIGR00778">
    <property type="entry name" value="ahpD_dom"/>
    <property type="match status" value="1"/>
</dbReference>
<dbReference type="OrthoDB" id="3296212at2"/>
<evidence type="ECO:0000313" key="2">
    <source>
        <dbReference type="EMBL" id="SCG43880.1"/>
    </source>
</evidence>
<proteinExistence type="predicted"/>
<accession>A0A1C5HD15</accession>
<sequence>MTGLYARVARRPSRGHVRRVTPVPVERAEGLVASVYAQVERDFGMLAPPVSLHSPAPDVLAACWVVLRETLVAAGRVDRATREAVAAAVSSANTCPYCVEVHSATMAGLVRPGADAARDVRRARVADWARAGTDRAAARHAVPPVDADEAVELLGVALVFHYLNRMVNVFLDPSPIPAGVPEPVRGGVRRVFGRLMARGARRERPAGVALDLLPPAPPAPDLGWTAGHPVLADALARGGAVIDAAGRRSVPASVRELVAARLDDWDGRPTGLSRAWVGEAVRALPAADRPAGRLALLTALAAYQVDDEVVDGVRAGGADDRALVELTAWASMAAARRAVAWVPLDPVPPAAPS</sequence>
<evidence type="ECO:0000313" key="3">
    <source>
        <dbReference type="Proteomes" id="UP000198215"/>
    </source>
</evidence>
<reference evidence="3" key="1">
    <citation type="submission" date="2016-06" db="EMBL/GenBank/DDBJ databases">
        <authorList>
            <person name="Varghese N."/>
            <person name="Submissions Spin"/>
        </authorList>
    </citation>
    <scope>NUCLEOTIDE SEQUENCE [LARGE SCALE GENOMIC DNA]</scope>
    <source>
        <strain evidence="3">DSM 45161</strain>
    </source>
</reference>
<feature type="domain" description="Carboxymuconolactone decarboxylase-like" evidence="1">
    <location>
        <begin position="63"/>
        <end position="108"/>
    </location>
</feature>
<keyword evidence="2" id="KW-0560">Oxidoreductase</keyword>
<dbReference type="Proteomes" id="UP000198215">
    <property type="component" value="Chromosome I"/>
</dbReference>
<dbReference type="InterPro" id="IPR003779">
    <property type="entry name" value="CMD-like"/>
</dbReference>
<gene>
    <name evidence="2" type="ORF">GA0070614_1139</name>
</gene>
<keyword evidence="3" id="KW-1185">Reference proteome</keyword>
<dbReference type="Gene3D" id="1.20.1290.10">
    <property type="entry name" value="AhpD-like"/>
    <property type="match status" value="1"/>
</dbReference>
<protein>
    <submittedName>
        <fullName evidence="2">Alkylhydroperoxidase AhpD family core domain-containing protein</fullName>
    </submittedName>
</protein>
<keyword evidence="2" id="KW-0575">Peroxidase</keyword>
<dbReference type="SUPFAM" id="SSF69118">
    <property type="entry name" value="AhpD-like"/>
    <property type="match status" value="2"/>
</dbReference>